<name>A0A316U6X3_9BASI</name>
<dbReference type="PANTHER" id="PTHR10984">
    <property type="entry name" value="ENDOPLASMIC RETICULUM-GOLGI INTERMEDIATE COMPARTMENT PROTEIN"/>
    <property type="match status" value="1"/>
</dbReference>
<dbReference type="InterPro" id="IPR045888">
    <property type="entry name" value="Erv"/>
</dbReference>
<dbReference type="EMBL" id="KZ819326">
    <property type="protein sequence ID" value="PWN21027.1"/>
    <property type="molecule type" value="Genomic_DNA"/>
</dbReference>
<dbReference type="Pfam" id="PF13850">
    <property type="entry name" value="ERGIC_N"/>
    <property type="match status" value="1"/>
</dbReference>
<keyword evidence="4 5" id="KW-0472">Membrane</keyword>
<gene>
    <name evidence="8" type="ORF">BCV69DRAFT_248368</name>
</gene>
<proteinExistence type="predicted"/>
<dbReference type="STRING" id="1684307.A0A316U6X3"/>
<feature type="domain" description="Endoplasmic reticulum vesicle transporter N-terminal" evidence="7">
    <location>
        <begin position="17"/>
        <end position="104"/>
    </location>
</feature>
<dbReference type="Proteomes" id="UP000245942">
    <property type="component" value="Unassembled WGS sequence"/>
</dbReference>
<evidence type="ECO:0000256" key="3">
    <source>
        <dbReference type="ARBA" id="ARBA00022989"/>
    </source>
</evidence>
<feature type="transmembrane region" description="Helical" evidence="5">
    <location>
        <begin position="318"/>
        <end position="340"/>
    </location>
</feature>
<comment type="subcellular location">
    <subcellularLocation>
        <location evidence="1">Membrane</location>
    </subcellularLocation>
</comment>
<keyword evidence="3 5" id="KW-1133">Transmembrane helix</keyword>
<dbReference type="GO" id="GO:0006890">
    <property type="term" value="P:retrograde vesicle-mediated transport, Golgi to endoplasmic reticulum"/>
    <property type="evidence" value="ECO:0007669"/>
    <property type="project" value="TreeGrafter"/>
</dbReference>
<evidence type="ECO:0000259" key="6">
    <source>
        <dbReference type="Pfam" id="PF07970"/>
    </source>
</evidence>
<reference evidence="8 9" key="1">
    <citation type="journal article" date="2018" name="Mol. Biol. Evol.">
        <title>Broad Genomic Sampling Reveals a Smut Pathogenic Ancestry of the Fungal Clade Ustilaginomycotina.</title>
        <authorList>
            <person name="Kijpornyongpan T."/>
            <person name="Mondo S.J."/>
            <person name="Barry K."/>
            <person name="Sandor L."/>
            <person name="Lee J."/>
            <person name="Lipzen A."/>
            <person name="Pangilinan J."/>
            <person name="LaButti K."/>
            <person name="Hainaut M."/>
            <person name="Henrissat B."/>
            <person name="Grigoriev I.V."/>
            <person name="Spatafora J.W."/>
            <person name="Aime M.C."/>
        </authorList>
    </citation>
    <scope>NUCLEOTIDE SEQUENCE [LARGE SCALE GENOMIC DNA]</scope>
    <source>
        <strain evidence="8 9">MCA 4718</strain>
    </source>
</reference>
<dbReference type="GO" id="GO:0000139">
    <property type="term" value="C:Golgi membrane"/>
    <property type="evidence" value="ECO:0007669"/>
    <property type="project" value="TreeGrafter"/>
</dbReference>
<dbReference type="GO" id="GO:0030134">
    <property type="term" value="C:COPII-coated ER to Golgi transport vesicle"/>
    <property type="evidence" value="ECO:0007669"/>
    <property type="project" value="TreeGrafter"/>
</dbReference>
<evidence type="ECO:0000313" key="9">
    <source>
        <dbReference type="Proteomes" id="UP000245942"/>
    </source>
</evidence>
<dbReference type="RefSeq" id="XP_025348187.1">
    <property type="nucleotide sequence ID" value="XM_025490289.1"/>
</dbReference>
<evidence type="ECO:0000313" key="8">
    <source>
        <dbReference type="EMBL" id="PWN21027.1"/>
    </source>
</evidence>
<dbReference type="GO" id="GO:0005789">
    <property type="term" value="C:endoplasmic reticulum membrane"/>
    <property type="evidence" value="ECO:0007669"/>
    <property type="project" value="TreeGrafter"/>
</dbReference>
<feature type="domain" description="Endoplasmic reticulum vesicle transporter C-terminal" evidence="6">
    <location>
        <begin position="182"/>
        <end position="337"/>
    </location>
</feature>
<sequence>MSDGQSLLEKLDSIPQVRAFDAFPKTQPIYQTRSSRGGLFTLLIALVLSWLTWSEFHTYLYGHPIATFGVDHDLAAEMQVNVDMTVAMKCHYLTVDVRDALGDRLHFSDTDITKDETRFELGHAGRLDSIAMPDRPIGDIIDAARHFHAPTFSRKPKPKRKAKGYKGKQVAFAETAHIVKGGDACRIYGSVLLKKVTGNLHISTLGHGYWSMEHTPHELMNLSHVFHELSFGPYFPDISQPLDHSVELSSDHFAVFQYFVSIVPTNYIDSKGRKLQTNQYSVTDYTRTVQHGQGVPGIFIKFDIEAVTLTLKQRTISFVTFLVRLAGIIGGVWVCAGYTLRVGDKAAKAALKVIEGSDASDYASIYNSTTSGGMERSASWYGKSAGGADAGEGFASPAKAVSGAFAAARGHRKSESLAQKMMSEEGRSW</sequence>
<evidence type="ECO:0000256" key="5">
    <source>
        <dbReference type="SAM" id="Phobius"/>
    </source>
</evidence>
<dbReference type="Pfam" id="PF07970">
    <property type="entry name" value="COPIIcoated_ERV"/>
    <property type="match status" value="1"/>
</dbReference>
<dbReference type="AlphaFoldDB" id="A0A316U6X3"/>
<keyword evidence="2 5" id="KW-0812">Transmembrane</keyword>
<evidence type="ECO:0000256" key="1">
    <source>
        <dbReference type="ARBA" id="ARBA00004370"/>
    </source>
</evidence>
<dbReference type="InterPro" id="IPR039542">
    <property type="entry name" value="Erv_N"/>
</dbReference>
<keyword evidence="9" id="KW-1185">Reference proteome</keyword>
<accession>A0A316U6X3</accession>
<dbReference type="GeneID" id="37012023"/>
<evidence type="ECO:0000256" key="2">
    <source>
        <dbReference type="ARBA" id="ARBA00022692"/>
    </source>
</evidence>
<evidence type="ECO:0000256" key="4">
    <source>
        <dbReference type="ARBA" id="ARBA00023136"/>
    </source>
</evidence>
<dbReference type="PANTHER" id="PTHR10984:SF81">
    <property type="entry name" value="ER-DERIVED VESICLES PROTEIN ERV41"/>
    <property type="match status" value="1"/>
</dbReference>
<organism evidence="8 9">
    <name type="scientific">Pseudomicrostroma glucosiphilum</name>
    <dbReference type="NCBI Taxonomy" id="1684307"/>
    <lineage>
        <taxon>Eukaryota</taxon>
        <taxon>Fungi</taxon>
        <taxon>Dikarya</taxon>
        <taxon>Basidiomycota</taxon>
        <taxon>Ustilaginomycotina</taxon>
        <taxon>Exobasidiomycetes</taxon>
        <taxon>Microstromatales</taxon>
        <taxon>Microstromatales incertae sedis</taxon>
        <taxon>Pseudomicrostroma</taxon>
    </lineage>
</organism>
<evidence type="ECO:0000259" key="7">
    <source>
        <dbReference type="Pfam" id="PF13850"/>
    </source>
</evidence>
<dbReference type="GO" id="GO:0006888">
    <property type="term" value="P:endoplasmic reticulum to Golgi vesicle-mediated transport"/>
    <property type="evidence" value="ECO:0007669"/>
    <property type="project" value="TreeGrafter"/>
</dbReference>
<protein>
    <submittedName>
        <fullName evidence="8">DUF1692-domain-containing protein</fullName>
    </submittedName>
</protein>
<dbReference type="InterPro" id="IPR012936">
    <property type="entry name" value="Erv_C"/>
</dbReference>
<dbReference type="OrthoDB" id="5541786at2759"/>